<reference evidence="1 2" key="1">
    <citation type="submission" date="2009-07" db="EMBL/GenBank/DDBJ databases">
        <authorList>
            <person name="Madupu R."/>
            <person name="Durkin A.S."/>
            <person name="Torralba M."/>
            <person name="Methe B."/>
            <person name="Sutton G.G."/>
            <person name="Strausberg R.L."/>
            <person name="Nelson K.E."/>
        </authorList>
    </citation>
    <scope>NUCLEOTIDE SEQUENCE [LARGE SCALE GENOMIC DNA]</scope>
    <source>
        <strain evidence="1 2">SK82</strain>
    </source>
</reference>
<keyword evidence="2" id="KW-1185">Reference proteome</keyword>
<evidence type="ECO:0000313" key="1">
    <source>
        <dbReference type="EMBL" id="EET83026.1"/>
    </source>
</evidence>
<proteinExistence type="predicted"/>
<organism evidence="1 2">
    <name type="scientific">Acinetobacter radioresistens SK82</name>
    <dbReference type="NCBI Taxonomy" id="596318"/>
    <lineage>
        <taxon>Bacteria</taxon>
        <taxon>Pseudomonadati</taxon>
        <taxon>Pseudomonadota</taxon>
        <taxon>Gammaproteobacteria</taxon>
        <taxon>Moraxellales</taxon>
        <taxon>Moraxellaceae</taxon>
        <taxon>Acinetobacter</taxon>
    </lineage>
</organism>
<dbReference type="Proteomes" id="UP000018419">
    <property type="component" value="Unassembled WGS sequence"/>
</dbReference>
<gene>
    <name evidence="1" type="ORF">ACIRA0001_3097</name>
</gene>
<dbReference type="EMBL" id="ACVR01000025">
    <property type="protein sequence ID" value="EET83026.1"/>
    <property type="molecule type" value="Genomic_DNA"/>
</dbReference>
<name>A0ABM9YPI8_ACIRA</name>
<protein>
    <recommendedName>
        <fullName evidence="3">Tip attachment protein J domain-containing protein</fullName>
    </recommendedName>
</protein>
<dbReference type="RefSeq" id="WP_005404987.1">
    <property type="nucleotide sequence ID" value="NZ_ACVR01000025.1"/>
</dbReference>
<evidence type="ECO:0000313" key="2">
    <source>
        <dbReference type="Proteomes" id="UP000018419"/>
    </source>
</evidence>
<evidence type="ECO:0008006" key="3">
    <source>
        <dbReference type="Google" id="ProtNLM"/>
    </source>
</evidence>
<comment type="caution">
    <text evidence="1">The sequence shown here is derived from an EMBL/GenBank/DDBJ whole genome shotgun (WGS) entry which is preliminary data.</text>
</comment>
<sequence>MDFKNKLGTTDAHNLNLEFKTDNTDSHHIVLNFEHQADGSTALNFGDDISAVIYTVLITESSFELTVDHTDTGTDTASIEILLDTEINVELTALALSEADLVGKVDSVLETAFIVEAMTLFADQEPEQPIDPGIVLDFTQPWTGSTELNFGWDSDVVAISIDTRLEIQFTLELAAEFKENLDLDAELNTALDTGFSFELQASYSENRCVIDSVADTSFKTGIEAIFDINFIRGIEAYLIAGYQGALPCLSVIEIPWAKPILKAHHSAFYFEHSLGLSNQALLGFEKAALLYRSVQLQHEESTGLVSSADFVWQENKRLIKTRTLVFEEGNKLRINRISDWEELVRKRKNFTYSHQVAHVFEKRFTFEWDKGLELITTSSIAWDKAKAIHYRKHPVQPWPQPELPEYIGSTDLNFNCLCTGSNPHNLILNFGADDCIPSLPPKNWWYIVNELSVSRLDNGQNILVYDGSYSTDRSRWCWSYSLSVPVSEIPKLEPVNGQPVILRVMVNGTEHHMLLENRSRSRRFAEITYTLSGRSQSALLDAPYSPTRSFTQENERTARQLCQAELERVNSSTTLQWELIDELSWIVPAGSLSYSNMTPIAVIKMIAESGGGFVYSEKGSNTITIKPKYKKTFWDSITVEEYDRLIPESLVTEQSTDYEPYPDYNGITLTNDRSGLSGQIKRTGTAGDTLLETANSPLFTVESMGSYGKAALAKSGLVETHQLVMPISSDVSECAPGDLVAFNAKWWGIIDGVNVSFNHMVINQSIKVESINRE</sequence>
<accession>A0ABM9YPI8</accession>